<feature type="coiled-coil region" evidence="2">
    <location>
        <begin position="20"/>
        <end position="465"/>
    </location>
</feature>
<keyword evidence="1 2" id="KW-0175">Coiled coil</keyword>
<keyword evidence="6" id="KW-1185">Reference proteome</keyword>
<feature type="domain" description="Cilia- and flagella-associated protein 58 central coiled coil" evidence="4">
    <location>
        <begin position="375"/>
        <end position="668"/>
    </location>
</feature>
<dbReference type="Proteomes" id="UP001162131">
    <property type="component" value="Unassembled WGS sequence"/>
</dbReference>
<evidence type="ECO:0000313" key="6">
    <source>
        <dbReference type="Proteomes" id="UP001162131"/>
    </source>
</evidence>
<dbReference type="AlphaFoldDB" id="A0AAU9IMQ1"/>
<evidence type="ECO:0000256" key="2">
    <source>
        <dbReference type="SAM" id="Coils"/>
    </source>
</evidence>
<dbReference type="EMBL" id="CAJZBQ010000009">
    <property type="protein sequence ID" value="CAG9313059.1"/>
    <property type="molecule type" value="Genomic_DNA"/>
</dbReference>
<feature type="coiled-coil region" evidence="2">
    <location>
        <begin position="644"/>
        <end position="671"/>
    </location>
</feature>
<evidence type="ECO:0000259" key="4">
    <source>
        <dbReference type="Pfam" id="PF21771"/>
    </source>
</evidence>
<reference evidence="5" key="1">
    <citation type="submission" date="2021-09" db="EMBL/GenBank/DDBJ databases">
        <authorList>
            <consortium name="AG Swart"/>
            <person name="Singh M."/>
            <person name="Singh A."/>
            <person name="Seah K."/>
            <person name="Emmerich C."/>
        </authorList>
    </citation>
    <scope>NUCLEOTIDE SEQUENCE</scope>
    <source>
        <strain evidence="5">ATCC30299</strain>
    </source>
</reference>
<dbReference type="PANTHER" id="PTHR32083:SF34">
    <property type="entry name" value="COILED-COIL DOMAIN-CONTAINING PROTEIN 146"/>
    <property type="match status" value="1"/>
</dbReference>
<feature type="compositionally biased region" description="Basic and acidic residues" evidence="3">
    <location>
        <begin position="854"/>
        <end position="867"/>
    </location>
</feature>
<evidence type="ECO:0000256" key="1">
    <source>
        <dbReference type="ARBA" id="ARBA00023054"/>
    </source>
</evidence>
<feature type="region of interest" description="Disordered" evidence="3">
    <location>
        <begin position="854"/>
        <end position="888"/>
    </location>
</feature>
<sequence length="924" mass="108370">MGDISEEVKDIRNSVAYSIITDLEREGKLHSQRAEALKEKFKRLHEVVVQSFENEKILLNKARDLRQDLTKQLHKLESVSQQQSETSLSLERINKTLEDTQAELDQAEQRVQVLEWEISQIEQDRNEALNYLSQREEEQEAKLRPEIGRLQKLIEDMRNDTKESEDRIIKEEAIKKELQEAITSLSKETEKLQDELEMVTLSLNKAKTEPLRFAKNADILDKAIHVMEGDLNKVKADSETADNELSKLHKEKDELTNLLLETQEELGRCKSIYDDYQKEKDDIHYKKNQAGEVEKELRNNIVELEVNLKANEDAVRRESDNSQELGKQLYHLKKEYKKIENHKRQMTTQLSDLNKQMSEAEERENALEMDNRRQKEILEKLEEEHDIMKKNTMDKEEDEKDKIVKLEEIKKETESTEKKAQNKRTKEGKLVKEMEWLSLKREYMARKASQNIAQAKETSEELKIKELLMIDLKKKKQETDFKLKSYIAMYDEVKNARNKYVKLIQNSSQELAETKERIKILQNEVEILRNESSEKDRKLKEERHNVQQSLHQRDGLRAEINKLDFAVKQKESLVTQEVNEINKLNVIITSLEKEMIELKHKYENVCESRNYTGIQLIDRNDELCILYEKANIQESIQKRGESEIRSKEDEIRMMNLELAEVKRHIEVLRKQIPEVPKLAAEVISLKSELEAEKEKEKCLAADLEDPSNAKRFNELPGEDPDEEALEAKIQVLEERLNNKKEQLLEKELVLEEITNLADKLRAQALTGRQGTLELAEKVNDFQSRIKKLTRKMMATVSELSMFQATAMKLQQEKERLENVFEDSQKRVENSLPPTEDCEKEWERMERNNLLREEERKARKEREEEERSATGAITQSTAEPRLNSYVPDDGIGLPKPYGVHTPFVPTQLGANMRHFRKPVVKPIEI</sequence>
<gene>
    <name evidence="5" type="ORF">BSTOLATCC_MIC7844</name>
</gene>
<evidence type="ECO:0000313" key="5">
    <source>
        <dbReference type="EMBL" id="CAG9313059.1"/>
    </source>
</evidence>
<proteinExistence type="predicted"/>
<evidence type="ECO:0000256" key="3">
    <source>
        <dbReference type="SAM" id="MobiDB-lite"/>
    </source>
</evidence>
<feature type="coiled-coil region" evidence="2">
    <location>
        <begin position="722"/>
        <end position="763"/>
    </location>
</feature>
<protein>
    <recommendedName>
        <fullName evidence="4">Cilia- and flagella-associated protein 58 central coiled coil domain-containing protein</fullName>
    </recommendedName>
</protein>
<accession>A0AAU9IMQ1</accession>
<feature type="coiled-coil region" evidence="2">
    <location>
        <begin position="497"/>
        <end position="545"/>
    </location>
</feature>
<organism evidence="5 6">
    <name type="scientific">Blepharisma stoltei</name>
    <dbReference type="NCBI Taxonomy" id="1481888"/>
    <lineage>
        <taxon>Eukaryota</taxon>
        <taxon>Sar</taxon>
        <taxon>Alveolata</taxon>
        <taxon>Ciliophora</taxon>
        <taxon>Postciliodesmatophora</taxon>
        <taxon>Heterotrichea</taxon>
        <taxon>Heterotrichida</taxon>
        <taxon>Blepharismidae</taxon>
        <taxon>Blepharisma</taxon>
    </lineage>
</organism>
<dbReference type="Pfam" id="PF21771">
    <property type="entry name" value="CFAP58_CC"/>
    <property type="match status" value="1"/>
</dbReference>
<feature type="coiled-coil region" evidence="2">
    <location>
        <begin position="574"/>
        <end position="608"/>
    </location>
</feature>
<comment type="caution">
    <text evidence="5">The sequence shown here is derived from an EMBL/GenBank/DDBJ whole genome shotgun (WGS) entry which is preliminary data.</text>
</comment>
<name>A0AAU9IMQ1_9CILI</name>
<dbReference type="GO" id="GO:0005856">
    <property type="term" value="C:cytoskeleton"/>
    <property type="evidence" value="ECO:0007669"/>
    <property type="project" value="TreeGrafter"/>
</dbReference>
<dbReference type="InterPro" id="IPR049270">
    <property type="entry name" value="CFAP58_CC"/>
</dbReference>
<dbReference type="PANTHER" id="PTHR32083">
    <property type="entry name" value="CILIA AND FLAGELLA-ASSOCIATED PROTEIN 58-RELATED"/>
    <property type="match status" value="1"/>
</dbReference>